<dbReference type="GO" id="GO:0005829">
    <property type="term" value="C:cytosol"/>
    <property type="evidence" value="ECO:0007669"/>
    <property type="project" value="TreeGrafter"/>
</dbReference>
<dbReference type="GO" id="GO:0006298">
    <property type="term" value="P:mismatch repair"/>
    <property type="evidence" value="ECO:0007669"/>
    <property type="project" value="InterPro"/>
</dbReference>
<evidence type="ECO:0000313" key="6">
    <source>
        <dbReference type="EMBL" id="RXG21513.1"/>
    </source>
</evidence>
<dbReference type="Proteomes" id="UP000289238">
    <property type="component" value="Unassembled WGS sequence"/>
</dbReference>
<keyword evidence="7" id="KW-1185">Reference proteome</keyword>
<comment type="caution">
    <text evidence="6">The sequence shown here is derived from an EMBL/GenBank/DDBJ whole genome shotgun (WGS) entry which is preliminary data.</text>
</comment>
<evidence type="ECO:0000313" key="7">
    <source>
        <dbReference type="Proteomes" id="UP000289238"/>
    </source>
</evidence>
<feature type="transmembrane region" description="Helical" evidence="4">
    <location>
        <begin position="233"/>
        <end position="250"/>
    </location>
</feature>
<feature type="transmembrane region" description="Helical" evidence="4">
    <location>
        <begin position="31"/>
        <end position="47"/>
    </location>
</feature>
<evidence type="ECO:0000256" key="3">
    <source>
        <dbReference type="ARBA" id="ARBA00023125"/>
    </source>
</evidence>
<dbReference type="InterPro" id="IPR000432">
    <property type="entry name" value="DNA_mismatch_repair_MutS_C"/>
</dbReference>
<dbReference type="RefSeq" id="WP_128758187.1">
    <property type="nucleotide sequence ID" value="NZ_QOVM01000005.1"/>
</dbReference>
<feature type="transmembrane region" description="Helical" evidence="4">
    <location>
        <begin position="53"/>
        <end position="69"/>
    </location>
</feature>
<dbReference type="Pfam" id="PF00488">
    <property type="entry name" value="MutS_V"/>
    <property type="match status" value="1"/>
</dbReference>
<keyword evidence="4" id="KW-1133">Transmembrane helix</keyword>
<evidence type="ECO:0000259" key="5">
    <source>
        <dbReference type="SMART" id="SM00534"/>
    </source>
</evidence>
<dbReference type="SUPFAM" id="SSF52540">
    <property type="entry name" value="P-loop containing nucleoside triphosphate hydrolases"/>
    <property type="match status" value="1"/>
</dbReference>
<protein>
    <submittedName>
        <fullName evidence="6">MutS-like protein</fullName>
    </submittedName>
</protein>
<evidence type="ECO:0000256" key="1">
    <source>
        <dbReference type="ARBA" id="ARBA00022741"/>
    </source>
</evidence>
<proteinExistence type="predicted"/>
<feature type="transmembrane region" description="Helical" evidence="4">
    <location>
        <begin position="209"/>
        <end position="227"/>
    </location>
</feature>
<gene>
    <name evidence="6" type="ORF">DSM00_2360</name>
</gene>
<dbReference type="SMART" id="SM00534">
    <property type="entry name" value="MUTSac"/>
    <property type="match status" value="1"/>
</dbReference>
<sequence length="591" mass="67714">MQNPKESYLDLIKTYTGQLEKIKSKLIQSSMLRLAIFLAAAFAVYFFWSNSQIVIGIVIAVIILFLILVSRHSNLQYKRDFFQQLIQINETEMKVLDRQFHDLPDGGNHNNPLHPFSLDIDLFGRGSFYQYINRSGLKSGERKLVELLTANSISNIEQKQEAIRELADNLEWRQNYLATAALVKTTTSSESIIRWLKNYTGFAPCMMKWLPNLFSAVSLVLFILIYFDFIPESVLIGWFFIGLIITGIYVKKVNSLWDNSGKAQSTFEQYYKLMLLLEKHEFKSEYLKAQQQKIKSEKANASGVIKQFSKMLGTLDQRSNLLVGTFMNAFFLSDLRQVYKIEQWIKTNADKVEEWFDVIAFFDSQNSLGNFSFNHPQYTYAKITNTRTTFKTTGLAHPLLDPKKAVTNDFEIDNKQFFIITGANMAGKSTFLRTVSLSIVMSNVGLPICADSVTYTPIKLITSMRTSDSLTDDESYFFSELKRLQFIVNAIKSDTYFIILDEILKGTNSTDKAIGSRKFIEKLVGSHSTGIIATHDLSLCEAADDLDQVKNYYFDAQIKDDELFFDYTFKKGICQNMNASFLLRKMNIIDA</sequence>
<dbReference type="Gene3D" id="3.40.50.300">
    <property type="entry name" value="P-loop containing nucleotide triphosphate hydrolases"/>
    <property type="match status" value="1"/>
</dbReference>
<dbReference type="PANTHER" id="PTHR11361">
    <property type="entry name" value="DNA MISMATCH REPAIR PROTEIN MUTS FAMILY MEMBER"/>
    <property type="match status" value="1"/>
</dbReference>
<dbReference type="GO" id="GO:0030983">
    <property type="term" value="F:mismatched DNA binding"/>
    <property type="evidence" value="ECO:0007669"/>
    <property type="project" value="InterPro"/>
</dbReference>
<keyword evidence="1" id="KW-0547">Nucleotide-binding</keyword>
<evidence type="ECO:0000256" key="4">
    <source>
        <dbReference type="SAM" id="Phobius"/>
    </source>
</evidence>
<dbReference type="GO" id="GO:0005524">
    <property type="term" value="F:ATP binding"/>
    <property type="evidence" value="ECO:0007669"/>
    <property type="project" value="UniProtKB-KW"/>
</dbReference>
<dbReference type="PANTHER" id="PTHR11361:SF99">
    <property type="entry name" value="DNA MISMATCH REPAIR PROTEIN"/>
    <property type="match status" value="1"/>
</dbReference>
<organism evidence="6 7">
    <name type="scientific">Leeuwenhoekiella aequorea</name>
    <dbReference type="NCBI Taxonomy" id="283736"/>
    <lineage>
        <taxon>Bacteria</taxon>
        <taxon>Pseudomonadati</taxon>
        <taxon>Bacteroidota</taxon>
        <taxon>Flavobacteriia</taxon>
        <taxon>Flavobacteriales</taxon>
        <taxon>Flavobacteriaceae</taxon>
        <taxon>Leeuwenhoekiella</taxon>
    </lineage>
</organism>
<dbReference type="InterPro" id="IPR045076">
    <property type="entry name" value="MutS"/>
</dbReference>
<feature type="domain" description="DNA mismatch repair proteins mutS family" evidence="5">
    <location>
        <begin position="415"/>
        <end position="591"/>
    </location>
</feature>
<dbReference type="GO" id="GO:0140664">
    <property type="term" value="F:ATP-dependent DNA damage sensor activity"/>
    <property type="evidence" value="ECO:0007669"/>
    <property type="project" value="InterPro"/>
</dbReference>
<dbReference type="InterPro" id="IPR027417">
    <property type="entry name" value="P-loop_NTPase"/>
</dbReference>
<dbReference type="AlphaFoldDB" id="A0A4Q0P4N1"/>
<accession>A0A4Q0P4N1</accession>
<keyword evidence="4" id="KW-0472">Membrane</keyword>
<reference evidence="6 7" key="1">
    <citation type="submission" date="2018-07" db="EMBL/GenBank/DDBJ databases">
        <title>Leeuwenhoekiella genomics.</title>
        <authorList>
            <person name="Tahon G."/>
            <person name="Willems A."/>
        </authorList>
    </citation>
    <scope>NUCLEOTIDE SEQUENCE [LARGE SCALE GENOMIC DNA]</scope>
    <source>
        <strain evidence="6 7">LMG 22550</strain>
    </source>
</reference>
<keyword evidence="4" id="KW-0812">Transmembrane</keyword>
<name>A0A4Q0P4N1_9FLAO</name>
<dbReference type="EMBL" id="QOVM01000005">
    <property type="protein sequence ID" value="RXG21513.1"/>
    <property type="molecule type" value="Genomic_DNA"/>
</dbReference>
<evidence type="ECO:0000256" key="2">
    <source>
        <dbReference type="ARBA" id="ARBA00022840"/>
    </source>
</evidence>
<dbReference type="OrthoDB" id="9802448at2"/>
<keyword evidence="2" id="KW-0067">ATP-binding</keyword>
<keyword evidence="3" id="KW-0238">DNA-binding</keyword>